<dbReference type="PROSITE" id="PS51404">
    <property type="entry name" value="DYP_PEROXIDASE"/>
    <property type="match status" value="1"/>
</dbReference>
<proteinExistence type="inferred from homology"/>
<evidence type="ECO:0000256" key="4">
    <source>
        <dbReference type="ARBA" id="ARBA00023002"/>
    </source>
</evidence>
<evidence type="ECO:0000259" key="7">
    <source>
        <dbReference type="Pfam" id="PF04261"/>
    </source>
</evidence>
<dbReference type="PANTHER" id="PTHR30521:SF0">
    <property type="entry name" value="DYP-TYPE PEROXIDASE FAMILY PROTEIN"/>
    <property type="match status" value="1"/>
</dbReference>
<dbReference type="AlphaFoldDB" id="A0A9P4MKP8"/>
<protein>
    <submittedName>
        <fullName evidence="9">Dyp-type peroxidase</fullName>
    </submittedName>
</protein>
<sequence>MTAPHLPKLQQLDTALTRSALFLVCTIKSDPNAISTVRSALAGLSGLAKNISIRDLSASFAVTTAIGPSAWPRLTSLPLPKELHPLPVIQGRKHSTCSTPGDLLFHIRAHRPDLCFEFATQLLSALGASVTVVDEVQGFRYFDTRDLLGFVDGTANPVSADARESVFVMPGEDNDAAVGGSYVVVQKYLHDMDAWRRLSVEQQEGIVGRRKLENTELEDAGEGEQLAHKTLATIEQDGEEFDILRDNMPFGSPGKGEFGTYFIGYSRRLWVVERMLERMFKGVPEGMHDRILDYSRPVTGSTFFAPSQEVLDGLG</sequence>
<comment type="cofactor">
    <cofactor evidence="1">
        <name>heme b</name>
        <dbReference type="ChEBI" id="CHEBI:60344"/>
    </cofactor>
</comment>
<dbReference type="GO" id="GO:0046872">
    <property type="term" value="F:metal ion binding"/>
    <property type="evidence" value="ECO:0007669"/>
    <property type="project" value="UniProtKB-KW"/>
</dbReference>
<evidence type="ECO:0000256" key="3">
    <source>
        <dbReference type="ARBA" id="ARBA00022723"/>
    </source>
</evidence>
<dbReference type="PANTHER" id="PTHR30521">
    <property type="entry name" value="DEFERROCHELATASE/PEROXIDASE"/>
    <property type="match status" value="1"/>
</dbReference>
<accession>A0A9P4MKP8</accession>
<dbReference type="GO" id="GO:0020037">
    <property type="term" value="F:heme binding"/>
    <property type="evidence" value="ECO:0007669"/>
    <property type="project" value="InterPro"/>
</dbReference>
<dbReference type="Pfam" id="PF20628">
    <property type="entry name" value="Dyp_perox_C"/>
    <property type="match status" value="1"/>
</dbReference>
<gene>
    <name evidence="9" type="ORF">K461DRAFT_286958</name>
</gene>
<comment type="similarity">
    <text evidence="6">Belongs to the DyP-type peroxidase family.</text>
</comment>
<name>A0A9P4MKP8_9PEZI</name>
<evidence type="ECO:0000313" key="9">
    <source>
        <dbReference type="EMBL" id="KAF2151001.1"/>
    </source>
</evidence>
<dbReference type="InterPro" id="IPR006314">
    <property type="entry name" value="Dyp_peroxidase"/>
</dbReference>
<dbReference type="EMBL" id="ML996088">
    <property type="protein sequence ID" value="KAF2151001.1"/>
    <property type="molecule type" value="Genomic_DNA"/>
</dbReference>
<dbReference type="Pfam" id="PF04261">
    <property type="entry name" value="Dyp_perox_N"/>
    <property type="match status" value="1"/>
</dbReference>
<keyword evidence="2 9" id="KW-0575">Peroxidase</keyword>
<keyword evidence="3" id="KW-0479">Metal-binding</keyword>
<feature type="domain" description="Dyp-type peroxidase N-terminal" evidence="7">
    <location>
        <begin position="14"/>
        <end position="140"/>
    </location>
</feature>
<keyword evidence="4" id="KW-0560">Oxidoreductase</keyword>
<dbReference type="InterPro" id="IPR048327">
    <property type="entry name" value="Dyp_perox_N"/>
</dbReference>
<dbReference type="OrthoDB" id="76259at2759"/>
<keyword evidence="10" id="KW-1185">Reference proteome</keyword>
<evidence type="ECO:0000256" key="1">
    <source>
        <dbReference type="ARBA" id="ARBA00001970"/>
    </source>
</evidence>
<dbReference type="InterPro" id="IPR011008">
    <property type="entry name" value="Dimeric_a/b-barrel"/>
</dbReference>
<dbReference type="InterPro" id="IPR048328">
    <property type="entry name" value="Dyp_perox_C"/>
</dbReference>
<dbReference type="SUPFAM" id="SSF54909">
    <property type="entry name" value="Dimeric alpha+beta barrel"/>
    <property type="match status" value="1"/>
</dbReference>
<evidence type="ECO:0000256" key="2">
    <source>
        <dbReference type="ARBA" id="ARBA00022559"/>
    </source>
</evidence>
<feature type="domain" description="Dyp-type peroxidase C-terminal" evidence="8">
    <location>
        <begin position="143"/>
        <end position="309"/>
    </location>
</feature>
<evidence type="ECO:0000256" key="5">
    <source>
        <dbReference type="ARBA" id="ARBA00023004"/>
    </source>
</evidence>
<keyword evidence="5" id="KW-0408">Iron</keyword>
<organism evidence="9 10">
    <name type="scientific">Myriangium duriaei CBS 260.36</name>
    <dbReference type="NCBI Taxonomy" id="1168546"/>
    <lineage>
        <taxon>Eukaryota</taxon>
        <taxon>Fungi</taxon>
        <taxon>Dikarya</taxon>
        <taxon>Ascomycota</taxon>
        <taxon>Pezizomycotina</taxon>
        <taxon>Dothideomycetes</taxon>
        <taxon>Dothideomycetidae</taxon>
        <taxon>Myriangiales</taxon>
        <taxon>Myriangiaceae</taxon>
        <taxon>Myriangium</taxon>
    </lineage>
</organism>
<dbReference type="GO" id="GO:0005829">
    <property type="term" value="C:cytosol"/>
    <property type="evidence" value="ECO:0007669"/>
    <property type="project" value="TreeGrafter"/>
</dbReference>
<dbReference type="Proteomes" id="UP000799439">
    <property type="component" value="Unassembled WGS sequence"/>
</dbReference>
<evidence type="ECO:0000256" key="6">
    <source>
        <dbReference type="ARBA" id="ARBA00025737"/>
    </source>
</evidence>
<comment type="caution">
    <text evidence="9">The sequence shown here is derived from an EMBL/GenBank/DDBJ whole genome shotgun (WGS) entry which is preliminary data.</text>
</comment>
<dbReference type="NCBIfam" id="TIGR01413">
    <property type="entry name" value="Dyp_perox_fam"/>
    <property type="match status" value="1"/>
</dbReference>
<evidence type="ECO:0000259" key="8">
    <source>
        <dbReference type="Pfam" id="PF20628"/>
    </source>
</evidence>
<reference evidence="9" key="1">
    <citation type="journal article" date="2020" name="Stud. Mycol.">
        <title>101 Dothideomycetes genomes: a test case for predicting lifestyles and emergence of pathogens.</title>
        <authorList>
            <person name="Haridas S."/>
            <person name="Albert R."/>
            <person name="Binder M."/>
            <person name="Bloem J."/>
            <person name="Labutti K."/>
            <person name="Salamov A."/>
            <person name="Andreopoulos B."/>
            <person name="Baker S."/>
            <person name="Barry K."/>
            <person name="Bills G."/>
            <person name="Bluhm B."/>
            <person name="Cannon C."/>
            <person name="Castanera R."/>
            <person name="Culley D."/>
            <person name="Daum C."/>
            <person name="Ezra D."/>
            <person name="Gonzalez J."/>
            <person name="Henrissat B."/>
            <person name="Kuo A."/>
            <person name="Liang C."/>
            <person name="Lipzen A."/>
            <person name="Lutzoni F."/>
            <person name="Magnuson J."/>
            <person name="Mondo S."/>
            <person name="Nolan M."/>
            <person name="Ohm R."/>
            <person name="Pangilinan J."/>
            <person name="Park H.-J."/>
            <person name="Ramirez L."/>
            <person name="Alfaro M."/>
            <person name="Sun H."/>
            <person name="Tritt A."/>
            <person name="Yoshinaga Y."/>
            <person name="Zwiers L.-H."/>
            <person name="Turgeon B."/>
            <person name="Goodwin S."/>
            <person name="Spatafora J."/>
            <person name="Crous P."/>
            <person name="Grigoriev I."/>
        </authorList>
    </citation>
    <scope>NUCLEOTIDE SEQUENCE</scope>
    <source>
        <strain evidence="9">CBS 260.36</strain>
    </source>
</reference>
<evidence type="ECO:0000313" key="10">
    <source>
        <dbReference type="Proteomes" id="UP000799439"/>
    </source>
</evidence>
<dbReference type="GO" id="GO:0004601">
    <property type="term" value="F:peroxidase activity"/>
    <property type="evidence" value="ECO:0007669"/>
    <property type="project" value="UniProtKB-KW"/>
</dbReference>